<keyword evidence="2" id="KW-1185">Reference proteome</keyword>
<gene>
    <name evidence="1" type="ORF">JGUZn3_15810</name>
</gene>
<name>A0A7H1NSP4_9PROT</name>
<organism evidence="1 2">
    <name type="scientific">Entomobacter blattae</name>
    <dbReference type="NCBI Taxonomy" id="2762277"/>
    <lineage>
        <taxon>Bacteria</taxon>
        <taxon>Pseudomonadati</taxon>
        <taxon>Pseudomonadota</taxon>
        <taxon>Alphaproteobacteria</taxon>
        <taxon>Acetobacterales</taxon>
        <taxon>Acetobacteraceae</taxon>
        <taxon>Entomobacter</taxon>
    </lineage>
</organism>
<sequence length="551" mass="64218">MTLLRCIYTSPTTAYKLKRTEPIWISDTLNYQLSDKGLYSNDLAFAIPDNQFFLPSHFDFSKHTIIQMEYYGGYGTRGNGGGVRTANFLEYQLKGIGKNALLKNSSDYAAYSLGELLLQDAATEIVFSKLVDHLLPFGSVKHYGIISTGIHFHFNKSKTSDFFYRKDGIGAILIRDQTVRPAHFIPSYKYLPNLFRRPLLATNTERCRYSNKKLFETKQYNNILKTFLRNSATQFVYSKLSNLMHGTIAPANISLDGQWLDLSHTGIVQVNGNKKEAPESLSFFDEAFYPSQIAHEMTYNYKKFNYHAPVEHSIHHTYSELYEQIWPKALIDIWDIPHQCIMSCNFTYFLKFIEREMFANHRYTTDEEFSIHKNTNFINTLFFPDQNDQLAINAKKFFLEQKHQLLKGYTSNNTDIAVYLYIKYYIKYYTLSEFTNSAVKNKFTNFAFSIKDIRKHINYYNNLIQCIFCKSNGRAYLYKTDELNIYYDISNGNFIIKNDSNKNRIKKINDLIKKISNMKNTLLDKNIIVLTSMINILSKGVNRLTKNTDFL</sequence>
<protein>
    <submittedName>
        <fullName evidence="1">Uncharacterized protein</fullName>
    </submittedName>
</protein>
<evidence type="ECO:0000313" key="2">
    <source>
        <dbReference type="Proteomes" id="UP000516349"/>
    </source>
</evidence>
<proteinExistence type="predicted"/>
<dbReference type="KEGG" id="ebla:JGUZn3_15810"/>
<dbReference type="Proteomes" id="UP000516349">
    <property type="component" value="Chromosome"/>
</dbReference>
<dbReference type="AlphaFoldDB" id="A0A7H1NSP4"/>
<accession>A0A7H1NSP4</accession>
<dbReference type="EMBL" id="CP060244">
    <property type="protein sequence ID" value="QNT78804.1"/>
    <property type="molecule type" value="Genomic_DNA"/>
</dbReference>
<evidence type="ECO:0000313" key="1">
    <source>
        <dbReference type="EMBL" id="QNT78804.1"/>
    </source>
</evidence>
<dbReference type="RefSeq" id="WP_203413034.1">
    <property type="nucleotide sequence ID" value="NZ_CP060244.1"/>
</dbReference>
<reference evidence="1 2" key="1">
    <citation type="submission" date="2020-08" db="EMBL/GenBank/DDBJ databases">
        <title>Complete genome sequence of Entomobacter blattae G55GP.</title>
        <authorList>
            <person name="Poehlein A."/>
            <person name="Guzman J."/>
            <person name="Daniel R."/>
            <person name="Vilcinskas A."/>
        </authorList>
    </citation>
    <scope>NUCLEOTIDE SEQUENCE [LARGE SCALE GENOMIC DNA]</scope>
    <source>
        <strain evidence="1 2">G55GP</strain>
    </source>
</reference>